<comment type="caution">
    <text evidence="1">The sequence shown here is derived from an EMBL/GenBank/DDBJ whole genome shotgun (WGS) entry which is preliminary data.</text>
</comment>
<name>A0ABQ5DP23_9ASTR</name>
<protein>
    <submittedName>
        <fullName evidence="1">Uncharacterized protein</fullName>
    </submittedName>
</protein>
<organism evidence="1 2">
    <name type="scientific">Tanacetum coccineum</name>
    <dbReference type="NCBI Taxonomy" id="301880"/>
    <lineage>
        <taxon>Eukaryota</taxon>
        <taxon>Viridiplantae</taxon>
        <taxon>Streptophyta</taxon>
        <taxon>Embryophyta</taxon>
        <taxon>Tracheophyta</taxon>
        <taxon>Spermatophyta</taxon>
        <taxon>Magnoliopsida</taxon>
        <taxon>eudicotyledons</taxon>
        <taxon>Gunneridae</taxon>
        <taxon>Pentapetalae</taxon>
        <taxon>asterids</taxon>
        <taxon>campanulids</taxon>
        <taxon>Asterales</taxon>
        <taxon>Asteraceae</taxon>
        <taxon>Asteroideae</taxon>
        <taxon>Anthemideae</taxon>
        <taxon>Anthemidinae</taxon>
        <taxon>Tanacetum</taxon>
    </lineage>
</organism>
<keyword evidence="2" id="KW-1185">Reference proteome</keyword>
<reference evidence="1" key="2">
    <citation type="submission" date="2022-01" db="EMBL/GenBank/DDBJ databases">
        <authorList>
            <person name="Yamashiro T."/>
            <person name="Shiraishi A."/>
            <person name="Satake H."/>
            <person name="Nakayama K."/>
        </authorList>
    </citation>
    <scope>NUCLEOTIDE SEQUENCE</scope>
</reference>
<gene>
    <name evidence="1" type="ORF">Tco_0940815</name>
</gene>
<dbReference type="Proteomes" id="UP001151760">
    <property type="component" value="Unassembled WGS sequence"/>
</dbReference>
<evidence type="ECO:0000313" key="2">
    <source>
        <dbReference type="Proteomes" id="UP001151760"/>
    </source>
</evidence>
<dbReference type="EMBL" id="BQNB010015519">
    <property type="protein sequence ID" value="GJT40950.1"/>
    <property type="molecule type" value="Genomic_DNA"/>
</dbReference>
<evidence type="ECO:0000313" key="1">
    <source>
        <dbReference type="EMBL" id="GJT40950.1"/>
    </source>
</evidence>
<sequence>MVEVWKANSILDRLVCGINQRCGKDKRKEIKKSALDFGSYSRYGCQDKKGMEKQHGVNIIAMKVQIECLRMWLGKGRGSGKSRDGNECVQRDAMLHVTDVVEK</sequence>
<proteinExistence type="predicted"/>
<accession>A0ABQ5DP23</accession>
<reference evidence="1" key="1">
    <citation type="journal article" date="2022" name="Int. J. Mol. Sci.">
        <title>Draft Genome of Tanacetum Coccineum: Genomic Comparison of Closely Related Tanacetum-Family Plants.</title>
        <authorList>
            <person name="Yamashiro T."/>
            <person name="Shiraishi A."/>
            <person name="Nakayama K."/>
            <person name="Satake H."/>
        </authorList>
    </citation>
    <scope>NUCLEOTIDE SEQUENCE</scope>
</reference>